<dbReference type="InterPro" id="IPR002035">
    <property type="entry name" value="VWF_A"/>
</dbReference>
<keyword evidence="6" id="KW-1185">Reference proteome</keyword>
<accession>A0A6I4UCD3</accession>
<proteinExistence type="predicted"/>
<reference evidence="3 6" key="2">
    <citation type="submission" date="2023-07" db="EMBL/GenBank/DDBJ databases">
        <title>Genomic Encyclopedia of Type Strains, Phase IV (KMG-IV): sequencing the most valuable type-strain genomes for metagenomic binning, comparative biology and taxonomic classification.</title>
        <authorList>
            <person name="Goeker M."/>
        </authorList>
    </citation>
    <scope>NUCLEOTIDE SEQUENCE [LARGE SCALE GENOMIC DNA]</scope>
    <source>
        <strain evidence="3 6">DSM 14432</strain>
    </source>
</reference>
<name>A0A6I4UCD3_9SPHN</name>
<gene>
    <name evidence="4" type="ORF">GRI55_06530</name>
    <name evidence="3" type="ORF">QOZ97_001074</name>
</gene>
<feature type="compositionally biased region" description="Polar residues" evidence="1">
    <location>
        <begin position="349"/>
        <end position="365"/>
    </location>
</feature>
<evidence type="ECO:0000313" key="5">
    <source>
        <dbReference type="Proteomes" id="UP000439914"/>
    </source>
</evidence>
<dbReference type="EMBL" id="JAUSWK010000001">
    <property type="protein sequence ID" value="MDQ0565564.1"/>
    <property type="molecule type" value="Genomic_DNA"/>
</dbReference>
<evidence type="ECO:0000259" key="2">
    <source>
        <dbReference type="PROSITE" id="PS50234"/>
    </source>
</evidence>
<evidence type="ECO:0000256" key="1">
    <source>
        <dbReference type="SAM" id="MobiDB-lite"/>
    </source>
</evidence>
<sequence length="530" mass="58279">MNRMLQNLRTDTKGNALAIFAAALVPLVLVVGSGLDLSFAYMAKAKLQNACDAAALAGRQSMDGTRWTSANEAEADKFFDFNFPEGTLGARDRVFDIGKDPLDNTQLLGEASATIPTMLMYIFGYDAIPIEAECNAKRDLGHNDVMLVLDTTGSMAQRPSTGGSKDKIELLRTGTAGLFRALDDTSNGSITRFGIVSYSHTVNVAGSLGNHDILKDQLYAGEEWEQTVCYQTRSGWWWQTDYCTTNTYDDEDDAPSRGYRDQSSTRRTYTYDPQYKYPGDVTVKIGDTKWDNRRGFRESTEGCIEERSSVGQPGSPVTILQTVSQADIDEIASNNGNSAAYQWGRYDPDSQNGQSQNGCPSQSQKLKTYASETAFQNAVNAATANVTGGTYHDIGMLWGARFLSPTGMFASENPTQHGIVPVNRHIVFMTDGKLDTGDTLYSAFGVDRYHNRIQGSQSQTTKHINRFDSICDRVKSTGTTIWVIALDVTDTDDIEDCATTSDHFYTSDGSDLESIFERIGRGIGNLRLTR</sequence>
<evidence type="ECO:0000313" key="4">
    <source>
        <dbReference type="EMBL" id="MXP35427.1"/>
    </source>
</evidence>
<evidence type="ECO:0000313" key="3">
    <source>
        <dbReference type="EMBL" id="MDQ0565564.1"/>
    </source>
</evidence>
<dbReference type="InterPro" id="IPR028087">
    <property type="entry name" value="Tad_N"/>
</dbReference>
<comment type="caution">
    <text evidence="4">The sequence shown here is derived from an EMBL/GenBank/DDBJ whole genome shotgun (WGS) entry which is preliminary data.</text>
</comment>
<dbReference type="Pfam" id="PF13400">
    <property type="entry name" value="Tad"/>
    <property type="match status" value="1"/>
</dbReference>
<dbReference type="Proteomes" id="UP000439914">
    <property type="component" value="Unassembled WGS sequence"/>
</dbReference>
<organism evidence="4 5">
    <name type="scientific">Qipengyuania citrea</name>
    <dbReference type="NCBI Taxonomy" id="225971"/>
    <lineage>
        <taxon>Bacteria</taxon>
        <taxon>Pseudomonadati</taxon>
        <taxon>Pseudomonadota</taxon>
        <taxon>Alphaproteobacteria</taxon>
        <taxon>Sphingomonadales</taxon>
        <taxon>Erythrobacteraceae</taxon>
        <taxon>Qipengyuania</taxon>
    </lineage>
</organism>
<reference evidence="4 5" key="1">
    <citation type="submission" date="2019-12" db="EMBL/GenBank/DDBJ databases">
        <title>Genomic-based taxomic classification of the family Erythrobacteraceae.</title>
        <authorList>
            <person name="Xu L."/>
        </authorList>
    </citation>
    <scope>NUCLEOTIDE SEQUENCE [LARGE SCALE GENOMIC DNA]</scope>
    <source>
        <strain evidence="4 5">CGMCC 1.8703</strain>
    </source>
</reference>
<dbReference type="Gene3D" id="3.40.50.410">
    <property type="entry name" value="von Willebrand factor, type A domain"/>
    <property type="match status" value="2"/>
</dbReference>
<dbReference type="AlphaFoldDB" id="A0A6I4UCD3"/>
<dbReference type="PROSITE" id="PS50234">
    <property type="entry name" value="VWFA"/>
    <property type="match status" value="1"/>
</dbReference>
<dbReference type="SUPFAM" id="SSF53300">
    <property type="entry name" value="vWA-like"/>
    <property type="match status" value="1"/>
</dbReference>
<protein>
    <recommendedName>
        <fullName evidence="2">VWFA domain-containing protein</fullName>
    </recommendedName>
</protein>
<dbReference type="InterPro" id="IPR036465">
    <property type="entry name" value="vWFA_dom_sf"/>
</dbReference>
<feature type="region of interest" description="Disordered" evidence="1">
    <location>
        <begin position="339"/>
        <end position="365"/>
    </location>
</feature>
<dbReference type="Proteomes" id="UP001238601">
    <property type="component" value="Unassembled WGS sequence"/>
</dbReference>
<evidence type="ECO:0000313" key="6">
    <source>
        <dbReference type="Proteomes" id="UP001238601"/>
    </source>
</evidence>
<feature type="domain" description="VWFA" evidence="2">
    <location>
        <begin position="144"/>
        <end position="208"/>
    </location>
</feature>
<dbReference type="EMBL" id="WTYG01000002">
    <property type="protein sequence ID" value="MXP35427.1"/>
    <property type="molecule type" value="Genomic_DNA"/>
</dbReference>